<dbReference type="UniPathway" id="UPA00251">
    <property type="reaction ID" value="UER00324"/>
</dbReference>
<keyword evidence="5 11" id="KW-0285">Flavoprotein</keyword>
<dbReference type="Pfam" id="PF01593">
    <property type="entry name" value="Amino_oxidase"/>
    <property type="match status" value="1"/>
</dbReference>
<comment type="caution">
    <text evidence="13">The sequence shown here is derived from an EMBL/GenBank/DDBJ whole genome shotgun (WGS) entry which is preliminary data.</text>
</comment>
<dbReference type="SUPFAM" id="SSF54373">
    <property type="entry name" value="FAD-linked reductases, C-terminal domain"/>
    <property type="match status" value="1"/>
</dbReference>
<dbReference type="GO" id="GO:0004729">
    <property type="term" value="F:oxygen-dependent protoporphyrinogen oxidase activity"/>
    <property type="evidence" value="ECO:0007669"/>
    <property type="project" value="UniProtKB-UniRule"/>
</dbReference>
<dbReference type="OrthoDB" id="419752at2759"/>
<comment type="cofactor">
    <cofactor evidence="11">
        <name>FAD</name>
        <dbReference type="ChEBI" id="CHEBI:57692"/>
    </cofactor>
    <text evidence="11">Binds 1 FAD per subunit.</text>
</comment>
<dbReference type="Gene3D" id="3.50.50.60">
    <property type="entry name" value="FAD/NAD(P)-binding domain"/>
    <property type="match status" value="1"/>
</dbReference>
<organism evidence="13 14">
    <name type="scientific">Corchorus olitorius</name>
    <dbReference type="NCBI Taxonomy" id="93759"/>
    <lineage>
        <taxon>Eukaryota</taxon>
        <taxon>Viridiplantae</taxon>
        <taxon>Streptophyta</taxon>
        <taxon>Embryophyta</taxon>
        <taxon>Tracheophyta</taxon>
        <taxon>Spermatophyta</taxon>
        <taxon>Magnoliopsida</taxon>
        <taxon>eudicotyledons</taxon>
        <taxon>Gunneridae</taxon>
        <taxon>Pentapetalae</taxon>
        <taxon>rosids</taxon>
        <taxon>malvids</taxon>
        <taxon>Malvales</taxon>
        <taxon>Malvaceae</taxon>
        <taxon>Grewioideae</taxon>
        <taxon>Apeibeae</taxon>
        <taxon>Corchorus</taxon>
    </lineage>
</organism>
<dbReference type="InterPro" id="IPR050464">
    <property type="entry name" value="Zeta_carotene_desat/Oxidored"/>
</dbReference>
<dbReference type="GO" id="GO:0009534">
    <property type="term" value="C:chloroplast thylakoid"/>
    <property type="evidence" value="ECO:0007669"/>
    <property type="project" value="TreeGrafter"/>
</dbReference>
<dbReference type="Gene3D" id="3.90.660.20">
    <property type="entry name" value="Protoporphyrinogen oxidase, mitochondrial, domain 2"/>
    <property type="match status" value="1"/>
</dbReference>
<feature type="domain" description="Amine oxidase" evidence="12">
    <location>
        <begin position="15"/>
        <end position="472"/>
    </location>
</feature>
<evidence type="ECO:0000256" key="2">
    <source>
        <dbReference type="ARBA" id="ARBA00005073"/>
    </source>
</evidence>
<evidence type="ECO:0000256" key="9">
    <source>
        <dbReference type="ARBA" id="ARBA00023244"/>
    </source>
</evidence>
<evidence type="ECO:0000313" key="14">
    <source>
        <dbReference type="Proteomes" id="UP000187203"/>
    </source>
</evidence>
<keyword evidence="9 11" id="KW-0627">Porphyrin biosynthesis</keyword>
<protein>
    <recommendedName>
        <fullName evidence="4 11">Protoporphyrinogen oxidase</fullName>
        <ecNumber evidence="4 11">1.3.3.4</ecNumber>
    </recommendedName>
</protein>
<evidence type="ECO:0000256" key="7">
    <source>
        <dbReference type="ARBA" id="ARBA00023002"/>
    </source>
</evidence>
<dbReference type="InterPro" id="IPR004572">
    <property type="entry name" value="Protoporphyrinogen_oxidase"/>
</dbReference>
<evidence type="ECO:0000259" key="12">
    <source>
        <dbReference type="Pfam" id="PF01593"/>
    </source>
</evidence>
<evidence type="ECO:0000256" key="4">
    <source>
        <dbReference type="ARBA" id="ARBA00012867"/>
    </source>
</evidence>
<comment type="catalytic activity">
    <reaction evidence="10 11">
        <text>protoporphyrinogen IX + 3 O2 = protoporphyrin IX + 3 H2O2</text>
        <dbReference type="Rhea" id="RHEA:25576"/>
        <dbReference type="ChEBI" id="CHEBI:15379"/>
        <dbReference type="ChEBI" id="CHEBI:16240"/>
        <dbReference type="ChEBI" id="CHEBI:57306"/>
        <dbReference type="ChEBI" id="CHEBI:57307"/>
        <dbReference type="EC" id="1.3.3.4"/>
    </reaction>
</comment>
<keyword evidence="14" id="KW-1185">Reference proteome</keyword>
<dbReference type="NCBIfam" id="TIGR00562">
    <property type="entry name" value="proto_IX_ox"/>
    <property type="match status" value="1"/>
</dbReference>
<sequence>MNFTFSFGEIDYNQSGLAAAYKLKSHGLNVTVFEAEGRAGGKLRSVSREGLIWDEGANTMTESEIEVKNLFDDLGIRDKQQVPISQNKRYIVRNGVPVLGSNCGHNLCLILFVLDSLKSHCTNHKLVQFGPVKLSCGFFQRHFGQEVVDYLIDPFVAGTSAGDPESLSIRHSFPELWDLEQRFGSIIVGAFKSKLSAKRGNLEVTKTSEKKKPLRGSFSFWGGMQTLTDMLAKDLSKDELKLKSKVLSLSYGPDGKSRLENWSLSYASDHDKRTQGSSFDAVIMTAPLVNVKEMKITKGGKLFPLNFIPEVSYMPLSVIITTFKKENVKKPLEGFGVLVPSKEQQNGLKTLGTLFSSVMFPDRAPDNLYLYTTFVGGSRNKELAKASTEELKHIVTSDLRQLLGVEGEPTFLNHFYWSKAFPLYGRNYASVLEAIERMEKDLPGFFYAGNHKGGLSVGKAIASGCKAADLVISYLESSHQKLLKDGSP</sequence>
<evidence type="ECO:0000256" key="5">
    <source>
        <dbReference type="ARBA" id="ARBA00022630"/>
    </source>
</evidence>
<accession>A0A1R3KEP7</accession>
<dbReference type="GO" id="GO:0006782">
    <property type="term" value="P:protoporphyrinogen IX biosynthetic process"/>
    <property type="evidence" value="ECO:0007669"/>
    <property type="project" value="UniProtKB-UniRule"/>
</dbReference>
<dbReference type="EC" id="1.3.3.4" evidence="4 11"/>
<comment type="similarity">
    <text evidence="3 11">Belongs to the protoporphyrinogen/coproporphyrinogen oxidase family. Protoporphyrinogen oxidase subfamily.</text>
</comment>
<evidence type="ECO:0000313" key="13">
    <source>
        <dbReference type="EMBL" id="OMP05556.1"/>
    </source>
</evidence>
<dbReference type="InterPro" id="IPR036188">
    <property type="entry name" value="FAD/NAD-bd_sf"/>
</dbReference>
<keyword evidence="7 11" id="KW-0560">Oxidoreductase</keyword>
<evidence type="ECO:0000256" key="3">
    <source>
        <dbReference type="ARBA" id="ARBA00010551"/>
    </source>
</evidence>
<dbReference type="PANTHER" id="PTHR42923">
    <property type="entry name" value="PROTOPORPHYRINOGEN OXIDASE"/>
    <property type="match status" value="1"/>
</dbReference>
<name>A0A1R3KEP7_9ROSI</name>
<evidence type="ECO:0000256" key="11">
    <source>
        <dbReference type="RuleBase" id="RU367069"/>
    </source>
</evidence>
<dbReference type="Proteomes" id="UP000187203">
    <property type="component" value="Unassembled WGS sequence"/>
</dbReference>
<keyword evidence="8 11" id="KW-0350">Heme biosynthesis</keyword>
<evidence type="ECO:0000256" key="1">
    <source>
        <dbReference type="ARBA" id="ARBA00002600"/>
    </source>
</evidence>
<evidence type="ECO:0000256" key="8">
    <source>
        <dbReference type="ARBA" id="ARBA00023133"/>
    </source>
</evidence>
<dbReference type="PANTHER" id="PTHR42923:SF44">
    <property type="entry name" value="PROTOPORPHYRINOGEN OXIDASE 2, CHLOROPLASTIC_MITOCHONDRIAL"/>
    <property type="match status" value="1"/>
</dbReference>
<dbReference type="InterPro" id="IPR002937">
    <property type="entry name" value="Amino_oxidase"/>
</dbReference>
<dbReference type="SUPFAM" id="SSF51905">
    <property type="entry name" value="FAD/NAD(P)-binding domain"/>
    <property type="match status" value="1"/>
</dbReference>
<dbReference type="STRING" id="93759.A0A1R3KEP7"/>
<dbReference type="AlphaFoldDB" id="A0A1R3KEP7"/>
<evidence type="ECO:0000256" key="10">
    <source>
        <dbReference type="ARBA" id="ARBA00047554"/>
    </source>
</evidence>
<dbReference type="EMBL" id="AWUE01013942">
    <property type="protein sequence ID" value="OMP05556.1"/>
    <property type="molecule type" value="Genomic_DNA"/>
</dbReference>
<comment type="function">
    <text evidence="1 11">Catalyzes the 6-electron oxidation of protoporphyrinogen-IX to form protoporphyrin-IX.</text>
</comment>
<gene>
    <name evidence="13" type="ORF">COLO4_08751</name>
</gene>
<dbReference type="Gene3D" id="1.10.3110.10">
    <property type="entry name" value="protoporphyrinogen ix oxidase, domain 3"/>
    <property type="match status" value="1"/>
</dbReference>
<keyword evidence="6 11" id="KW-0274">FAD</keyword>
<comment type="pathway">
    <text evidence="2 11">Porphyrin-containing compound metabolism; protoporphyrin-IX biosynthesis; protoporphyrin-IX from protoporphyrinogen-IX: step 1/1.</text>
</comment>
<proteinExistence type="inferred from homology"/>
<reference evidence="14" key="1">
    <citation type="submission" date="2013-09" db="EMBL/GenBank/DDBJ databases">
        <title>Corchorus olitorius genome sequencing.</title>
        <authorList>
            <person name="Alam M."/>
            <person name="Haque M.S."/>
            <person name="Islam M.S."/>
            <person name="Emdad E.M."/>
            <person name="Islam M.M."/>
            <person name="Ahmed B."/>
            <person name="Halim A."/>
            <person name="Hossen Q.M.M."/>
            <person name="Hossain M.Z."/>
            <person name="Ahmed R."/>
            <person name="Khan M.M."/>
            <person name="Islam R."/>
            <person name="Rashid M.M."/>
            <person name="Khan S.A."/>
            <person name="Rahman M.S."/>
            <person name="Alam M."/>
            <person name="Yahiya A.S."/>
            <person name="Khan M.S."/>
            <person name="Azam M.S."/>
            <person name="Haque T."/>
            <person name="Lashkar M.Z.H."/>
            <person name="Akhand A.I."/>
            <person name="Morshed G."/>
            <person name="Roy S."/>
            <person name="Uddin K.S."/>
            <person name="Rabeya T."/>
            <person name="Hossain A.S."/>
            <person name="Chowdhury A."/>
            <person name="Snigdha A.R."/>
            <person name="Mortoza M.S."/>
            <person name="Matin S.A."/>
            <person name="Hoque S.M.E."/>
            <person name="Islam M.K."/>
            <person name="Roy D.K."/>
            <person name="Haider R."/>
            <person name="Moosa M.M."/>
            <person name="Elias S.M."/>
            <person name="Hasan A.M."/>
            <person name="Jahan S."/>
            <person name="Shafiuddin M."/>
            <person name="Mahmood N."/>
            <person name="Shommy N.S."/>
        </authorList>
    </citation>
    <scope>NUCLEOTIDE SEQUENCE [LARGE SCALE GENOMIC DNA]</scope>
    <source>
        <strain evidence="14">cv. O-4</strain>
    </source>
</reference>
<comment type="subcellular location">
    <subcellularLocation>
        <location evidence="11">Plastid</location>
        <location evidence="11">Chloroplast</location>
    </subcellularLocation>
</comment>
<evidence type="ECO:0000256" key="6">
    <source>
        <dbReference type="ARBA" id="ARBA00022827"/>
    </source>
</evidence>